<protein>
    <recommendedName>
        <fullName evidence="2">DUF7527 domain-containing protein</fullName>
    </recommendedName>
</protein>
<feature type="compositionally biased region" description="Acidic residues" evidence="1">
    <location>
        <begin position="198"/>
        <end position="208"/>
    </location>
</feature>
<evidence type="ECO:0000259" key="2">
    <source>
        <dbReference type="Pfam" id="PF24371"/>
    </source>
</evidence>
<dbReference type="EMBL" id="JBHUDM010000002">
    <property type="protein sequence ID" value="MFD1642096.1"/>
    <property type="molecule type" value="Genomic_DNA"/>
</dbReference>
<feature type="compositionally biased region" description="Low complexity" evidence="1">
    <location>
        <begin position="254"/>
        <end position="285"/>
    </location>
</feature>
<feature type="region of interest" description="Disordered" evidence="1">
    <location>
        <begin position="180"/>
        <end position="388"/>
    </location>
</feature>
<feature type="domain" description="DUF7527" evidence="2">
    <location>
        <begin position="426"/>
        <end position="662"/>
    </location>
</feature>
<dbReference type="Pfam" id="PF24371">
    <property type="entry name" value="DUF7527"/>
    <property type="match status" value="1"/>
</dbReference>
<name>A0ABD6D775_9EURY</name>
<dbReference type="Proteomes" id="UP001597052">
    <property type="component" value="Unassembled WGS sequence"/>
</dbReference>
<feature type="compositionally biased region" description="Low complexity" evidence="1">
    <location>
        <begin position="322"/>
        <end position="331"/>
    </location>
</feature>
<feature type="compositionally biased region" description="Low complexity" evidence="1">
    <location>
        <begin position="209"/>
        <end position="244"/>
    </location>
</feature>
<evidence type="ECO:0000313" key="3">
    <source>
        <dbReference type="EMBL" id="MFD1642096.1"/>
    </source>
</evidence>
<gene>
    <name evidence="3" type="ORF">ACFSBW_09460</name>
</gene>
<keyword evidence="4" id="KW-1185">Reference proteome</keyword>
<dbReference type="AlphaFoldDB" id="A0ABD6D775"/>
<feature type="compositionally biased region" description="Basic and acidic residues" evidence="1">
    <location>
        <begin position="354"/>
        <end position="388"/>
    </location>
</feature>
<dbReference type="RefSeq" id="WP_256395529.1">
    <property type="nucleotide sequence ID" value="NZ_JANHDJ010000002.1"/>
</dbReference>
<evidence type="ECO:0000256" key="1">
    <source>
        <dbReference type="SAM" id="MobiDB-lite"/>
    </source>
</evidence>
<feature type="region of interest" description="Disordered" evidence="1">
    <location>
        <begin position="406"/>
        <end position="427"/>
    </location>
</feature>
<feature type="compositionally biased region" description="Basic residues" evidence="1">
    <location>
        <begin position="343"/>
        <end position="353"/>
    </location>
</feature>
<accession>A0ABD6D775</accession>
<reference evidence="3 4" key="1">
    <citation type="journal article" date="2019" name="Int. J. Syst. Evol. Microbiol.">
        <title>The Global Catalogue of Microorganisms (GCM) 10K type strain sequencing project: providing services to taxonomists for standard genome sequencing and annotation.</title>
        <authorList>
            <consortium name="The Broad Institute Genomics Platform"/>
            <consortium name="The Broad Institute Genome Sequencing Center for Infectious Disease"/>
            <person name="Wu L."/>
            <person name="Ma J."/>
        </authorList>
    </citation>
    <scope>NUCLEOTIDE SEQUENCE [LARGE SCALE GENOMIC DNA]</scope>
    <source>
        <strain evidence="3 4">CGMCC 1.10593</strain>
    </source>
</reference>
<dbReference type="InterPro" id="IPR055949">
    <property type="entry name" value="DUF7527"/>
</dbReference>
<organism evidence="3 4">
    <name type="scientific">Halohasta litorea</name>
    <dbReference type="NCBI Taxonomy" id="869891"/>
    <lineage>
        <taxon>Archaea</taxon>
        <taxon>Methanobacteriati</taxon>
        <taxon>Methanobacteriota</taxon>
        <taxon>Stenosarchaea group</taxon>
        <taxon>Halobacteria</taxon>
        <taxon>Halobacteriales</taxon>
        <taxon>Haloferacaceae</taxon>
        <taxon>Halohasta</taxon>
    </lineage>
</organism>
<proteinExistence type="predicted"/>
<sequence length="662" mass="70556">MDSEIVDAVTEWESAPFSGGYEGLHGLADREFSGAVTQGTVWAFMLNGRLIGVEDGSVSSFDEADGTVYEAPADALPLLYAMQGHGEKQAQYYTNEKPISEADATLSSGSFTGYIELSENVLSGDYYTVYYGGKSMSVAFVGNSRQLLTDEEAFERADDEVGIYTVYAADLEVIDIPEPAGAADEESPGSAARSTDQPDSETDADTADTTETADSVTPTPSPSETSSAPPNSATSSSETASTETTDTEGKRPTATKTAAAAETNGGPSVAQSTSAASASAASTAEADGEQNDDAFSAEAEWRNAKTIPSLDPSSDPDEKTASRSAAQRSASKSPQGQSTAGKKLSRKQLRQRLKRAEKVMEKAEAQHEQLVKERDSAVAERDAAREELESVREQLSEAEAEVDRLEAQLESGPTADVSGMSGGRSMSTTEALEGTNLLVRYASKGDATLEDALSGAATQEEVRGNLRIDSHTTFDSNGVSVDGTPFETFLDDRIELAFTRWLVEEFLFDIQQTGNQTDLKGIYEAIPAINRAEIRGSVSLDTDDEESIDAEFDLVVRDKRDQPLFVADFNESNQPVGGAVVNSLVRDGSEIIQHEESFAGAFAVTTSYYKGEALDAAADATGGGLLSASRGKSFVYISRKQGFHLCLIERLGDTFDLHVPEL</sequence>
<comment type="caution">
    <text evidence="3">The sequence shown here is derived from an EMBL/GenBank/DDBJ whole genome shotgun (WGS) entry which is preliminary data.</text>
</comment>
<evidence type="ECO:0000313" key="4">
    <source>
        <dbReference type="Proteomes" id="UP001597052"/>
    </source>
</evidence>